<evidence type="ECO:0000313" key="2">
    <source>
        <dbReference type="EMBL" id="AHW61875.1"/>
    </source>
</evidence>
<dbReference type="AlphaFoldDB" id="X5E357"/>
<dbReference type="KEGG" id="dori:FH5T_10120"/>
<dbReference type="Proteomes" id="UP000181981">
    <property type="component" value="Unassembled WGS sequence"/>
</dbReference>
<sequence>MLASVKYIVTLPYAMIIGLDYKYALLAVLTGGIGGFLFFYYISKPLNRGLMLLWPCLCKAIPNSMRGRYRNWCINRMKKKPKRIFTRRNRFITRMKSNYGFWGVIIATPVILTIPIGAFLANKYYAQRRHTVLFMILSIIGWAGVLSGLVHLFPGVFL</sequence>
<dbReference type="HOGENOM" id="CLU_1666628_0_0_10"/>
<evidence type="ECO:0000313" key="5">
    <source>
        <dbReference type="Proteomes" id="UP000181981"/>
    </source>
</evidence>
<evidence type="ECO:0000313" key="3">
    <source>
        <dbReference type="EMBL" id="SET18960.1"/>
    </source>
</evidence>
<keyword evidence="1" id="KW-0472">Membrane</keyword>
<dbReference type="EMBL" id="CP007451">
    <property type="protein sequence ID" value="AHW61875.1"/>
    <property type="molecule type" value="Genomic_DNA"/>
</dbReference>
<evidence type="ECO:0000313" key="4">
    <source>
        <dbReference type="Proteomes" id="UP000023772"/>
    </source>
</evidence>
<protein>
    <recommendedName>
        <fullName evidence="6">Small multi-drug export protein</fullName>
    </recommendedName>
</protein>
<evidence type="ECO:0008006" key="6">
    <source>
        <dbReference type="Google" id="ProtNLM"/>
    </source>
</evidence>
<gene>
    <name evidence="2" type="ORF">FH5T_10120</name>
    <name evidence="3" type="ORF">SAMN05444285_107120</name>
</gene>
<reference evidence="3 5" key="2">
    <citation type="submission" date="2016-10" db="EMBL/GenBank/DDBJ databases">
        <authorList>
            <person name="de Groot N.N."/>
        </authorList>
    </citation>
    <scope>NUCLEOTIDE SEQUENCE [LARGE SCALE GENOMIC DNA]</scope>
    <source>
        <strain evidence="3 5">DSM 25947</strain>
    </source>
</reference>
<feature type="transmembrane region" description="Helical" evidence="1">
    <location>
        <begin position="21"/>
        <end position="42"/>
    </location>
</feature>
<organism evidence="3 5">
    <name type="scientific">Draconibacterium orientale</name>
    <dbReference type="NCBI Taxonomy" id="1168034"/>
    <lineage>
        <taxon>Bacteria</taxon>
        <taxon>Pseudomonadati</taxon>
        <taxon>Bacteroidota</taxon>
        <taxon>Bacteroidia</taxon>
        <taxon>Marinilabiliales</taxon>
        <taxon>Prolixibacteraceae</taxon>
        <taxon>Draconibacterium</taxon>
    </lineage>
</organism>
<proteinExistence type="predicted"/>
<dbReference type="EMBL" id="FOHT01000007">
    <property type="protein sequence ID" value="SET18960.1"/>
    <property type="molecule type" value="Genomic_DNA"/>
</dbReference>
<accession>X5E357</accession>
<name>X5E357_9BACT</name>
<evidence type="ECO:0000256" key="1">
    <source>
        <dbReference type="SAM" id="Phobius"/>
    </source>
</evidence>
<keyword evidence="1" id="KW-1133">Transmembrane helix</keyword>
<keyword evidence="1" id="KW-0812">Transmembrane</keyword>
<dbReference type="Proteomes" id="UP000023772">
    <property type="component" value="Chromosome"/>
</dbReference>
<reference evidence="2 4" key="1">
    <citation type="submission" date="2014-03" db="EMBL/GenBank/DDBJ databases">
        <title>Complete genome sequence of a deeply braunched marine Bacteroidia bacterium Draconibacterium orientale type strain FH5T.</title>
        <authorList>
            <person name="Li X."/>
            <person name="Wang X."/>
            <person name="Xie Z."/>
            <person name="Du Z."/>
            <person name="Chen G."/>
        </authorList>
    </citation>
    <scope>NUCLEOTIDE SEQUENCE [LARGE SCALE GENOMIC DNA]</scope>
    <source>
        <strain evidence="2 4">FH5</strain>
    </source>
</reference>
<dbReference type="eggNOG" id="ENOG5033PAJ">
    <property type="taxonomic scope" value="Bacteria"/>
</dbReference>
<feature type="transmembrane region" description="Helical" evidence="1">
    <location>
        <begin position="132"/>
        <end position="153"/>
    </location>
</feature>
<keyword evidence="4" id="KW-1185">Reference proteome</keyword>
<feature type="transmembrane region" description="Helical" evidence="1">
    <location>
        <begin position="99"/>
        <end position="120"/>
    </location>
</feature>